<protein>
    <recommendedName>
        <fullName evidence="3">Glutamine amidotransferase domain-containing protein</fullName>
    </recommendedName>
</protein>
<dbReference type="GeneID" id="17041882"/>
<dbReference type="CDD" id="cd01741">
    <property type="entry name" value="GATase1_1"/>
    <property type="match status" value="1"/>
</dbReference>
<dbReference type="InterPro" id="IPR044992">
    <property type="entry name" value="ChyE-like"/>
</dbReference>
<evidence type="ECO:0000313" key="4">
    <source>
        <dbReference type="EMBL" id="EIE24368.1"/>
    </source>
</evidence>
<dbReference type="STRING" id="574566.I0Z149"/>
<feature type="region of interest" description="Disordered" evidence="2">
    <location>
        <begin position="255"/>
        <end position="289"/>
    </location>
</feature>
<evidence type="ECO:0000256" key="2">
    <source>
        <dbReference type="SAM" id="MobiDB-lite"/>
    </source>
</evidence>
<dbReference type="OrthoDB" id="92161at2759"/>
<proteinExistence type="inferred from homology"/>
<dbReference type="GO" id="GO:0005829">
    <property type="term" value="C:cytosol"/>
    <property type="evidence" value="ECO:0007669"/>
    <property type="project" value="TreeGrafter"/>
</dbReference>
<accession>I0Z149</accession>
<dbReference type="SUPFAM" id="SSF52317">
    <property type="entry name" value="Class I glutamine amidotransferase-like"/>
    <property type="match status" value="1"/>
</dbReference>
<dbReference type="KEGG" id="csl:COCSUDRAFT_83672"/>
<comment type="caution">
    <text evidence="4">The sequence shown here is derived from an EMBL/GenBank/DDBJ whole genome shotgun (WGS) entry which is preliminary data.</text>
</comment>
<evidence type="ECO:0000259" key="3">
    <source>
        <dbReference type="Pfam" id="PF00117"/>
    </source>
</evidence>
<organism evidence="4 5">
    <name type="scientific">Coccomyxa subellipsoidea (strain C-169)</name>
    <name type="common">Green microalga</name>
    <dbReference type="NCBI Taxonomy" id="574566"/>
    <lineage>
        <taxon>Eukaryota</taxon>
        <taxon>Viridiplantae</taxon>
        <taxon>Chlorophyta</taxon>
        <taxon>core chlorophytes</taxon>
        <taxon>Trebouxiophyceae</taxon>
        <taxon>Trebouxiophyceae incertae sedis</taxon>
        <taxon>Coccomyxaceae</taxon>
        <taxon>Coccomyxa</taxon>
        <taxon>Coccomyxa subellipsoidea</taxon>
    </lineage>
</organism>
<name>I0Z149_COCSC</name>
<feature type="compositionally biased region" description="Basic and acidic residues" evidence="2">
    <location>
        <begin position="266"/>
        <end position="276"/>
    </location>
</feature>
<feature type="compositionally biased region" description="Low complexity" evidence="2">
    <location>
        <begin position="418"/>
        <end position="427"/>
    </location>
</feature>
<dbReference type="InterPro" id="IPR029062">
    <property type="entry name" value="Class_I_gatase-like"/>
</dbReference>
<dbReference type="Proteomes" id="UP000007264">
    <property type="component" value="Unassembled WGS sequence"/>
</dbReference>
<dbReference type="RefSeq" id="XP_005648912.1">
    <property type="nucleotide sequence ID" value="XM_005648855.1"/>
</dbReference>
<dbReference type="AlphaFoldDB" id="I0Z149"/>
<dbReference type="Gene3D" id="3.40.50.880">
    <property type="match status" value="1"/>
</dbReference>
<feature type="compositionally biased region" description="Low complexity" evidence="2">
    <location>
        <begin position="393"/>
        <end position="403"/>
    </location>
</feature>
<feature type="domain" description="Glutamine amidotransferase" evidence="3">
    <location>
        <begin position="91"/>
        <end position="208"/>
    </location>
</feature>
<dbReference type="PANTHER" id="PTHR42695">
    <property type="entry name" value="GLUTAMINE AMIDOTRANSFERASE YLR126C-RELATED"/>
    <property type="match status" value="1"/>
</dbReference>
<sequence length="549" mass="58288">MTRMITRKFAVFDCEDAPKWKGHEKLYTETFGGAKATWDIFKCWDGELPGLEAAEQFVGIFITGSHFSAYEDMPWISALMTWLHDFLQREHSTRIVAVCFGSQVAARALGGRVGKNPSQRFVLTVEDLQLTEAFAQKDYFRAAFEQQTGGQEPPASLKIIESHGDQVLELPEAAQLLATSATAPNEVWTVGDRLLAIQGHPEMAPQEALSKIHATLASNGRLSEEEAAASRAALEGTPPDSAAIQRIMEAFVEQGAASDTPLPPPEEVRAGKKPEEGTTPETGTSYGLTGWLPSVTMPAVSLPSLALPAWMPRPGLATSASSAPPGHDSSAPQETSAQPAEAAALLDTATTATQAADSVQISADPEGKSQGDILPGSGAPTGGRPEAGKHLPESSAAEASGSGTPLDVRPGPSMPLQESEAASSCAADRAAARRAKLHAQAERLVDDMAGAVSAELDGAVANYELLFGVNTVSRAEFLHMQQELANWQPLMQARTCSSFEIQRKREACRPLLAALEGLEARMESVEGNIATLDADTRHLARQLGVPPDA</sequence>
<comment type="similarity">
    <text evidence="1">Belongs to the peptidase C26 family.</text>
</comment>
<feature type="region of interest" description="Disordered" evidence="2">
    <location>
        <begin position="316"/>
        <end position="427"/>
    </location>
</feature>
<dbReference type="PANTHER" id="PTHR42695:SF5">
    <property type="entry name" value="GLUTAMINE AMIDOTRANSFERASE YLR126C-RELATED"/>
    <property type="match status" value="1"/>
</dbReference>
<dbReference type="EMBL" id="AGSI01000006">
    <property type="protein sequence ID" value="EIE24368.1"/>
    <property type="molecule type" value="Genomic_DNA"/>
</dbReference>
<evidence type="ECO:0000313" key="5">
    <source>
        <dbReference type="Proteomes" id="UP000007264"/>
    </source>
</evidence>
<dbReference type="eggNOG" id="KOG3179">
    <property type="taxonomic scope" value="Eukaryota"/>
</dbReference>
<keyword evidence="5" id="KW-1185">Reference proteome</keyword>
<feature type="compositionally biased region" description="Low complexity" evidence="2">
    <location>
        <begin position="331"/>
        <end position="358"/>
    </location>
</feature>
<evidence type="ECO:0000256" key="1">
    <source>
        <dbReference type="ARBA" id="ARBA00011083"/>
    </source>
</evidence>
<dbReference type="Pfam" id="PF00117">
    <property type="entry name" value="GATase"/>
    <property type="match status" value="1"/>
</dbReference>
<gene>
    <name evidence="4" type="ORF">COCSUDRAFT_83672</name>
</gene>
<reference evidence="4 5" key="1">
    <citation type="journal article" date="2012" name="Genome Biol.">
        <title>The genome of the polar eukaryotic microalga coccomyxa subellipsoidea reveals traits of cold adaptation.</title>
        <authorList>
            <person name="Blanc G."/>
            <person name="Agarkova I."/>
            <person name="Grimwood J."/>
            <person name="Kuo A."/>
            <person name="Brueggeman A."/>
            <person name="Dunigan D."/>
            <person name="Gurnon J."/>
            <person name="Ladunga I."/>
            <person name="Lindquist E."/>
            <person name="Lucas S."/>
            <person name="Pangilinan J."/>
            <person name="Proschold T."/>
            <person name="Salamov A."/>
            <person name="Schmutz J."/>
            <person name="Weeks D."/>
            <person name="Yamada T."/>
            <person name="Claverie J.M."/>
            <person name="Grigoriev I."/>
            <person name="Van Etten J."/>
            <person name="Lomsadze A."/>
            <person name="Borodovsky M."/>
        </authorList>
    </citation>
    <scope>NUCLEOTIDE SEQUENCE [LARGE SCALE GENOMIC DNA]</scope>
    <source>
        <strain evidence="4 5">C-169</strain>
    </source>
</reference>
<dbReference type="InterPro" id="IPR017926">
    <property type="entry name" value="GATASE"/>
</dbReference>